<dbReference type="AlphaFoldDB" id="K2M4P6"/>
<dbReference type="PATRIC" id="fig|391937.3.peg.4068"/>
<dbReference type="EMBL" id="AMRM01000030">
    <property type="protein sequence ID" value="EKF17056.1"/>
    <property type="molecule type" value="Genomic_DNA"/>
</dbReference>
<dbReference type="STRING" id="391937.NA2_19838"/>
<proteinExistence type="predicted"/>
<keyword evidence="2" id="KW-1185">Reference proteome</keyword>
<comment type="caution">
    <text evidence="1">The sequence shown here is derived from an EMBL/GenBank/DDBJ whole genome shotgun (WGS) entry which is preliminary data.</text>
</comment>
<name>K2M4P6_9HYPH</name>
<protein>
    <submittedName>
        <fullName evidence="1">Uncharacterized protein</fullName>
    </submittedName>
</protein>
<sequence length="134" mass="16011">MRVSKPGVDVLTAAERDLTFNSQWSMLSLLQKGSFFSHRPDGYLESFRTVTVYFNRSYARRPMVFLSVIRHGTTFHWQHIGSCLNWFVSPTRYTYMCNVFNDRFAFTNFRYPNLNGGEHLYDYTVRYLIWDYDV</sequence>
<dbReference type="Proteomes" id="UP000006786">
    <property type="component" value="Unassembled WGS sequence"/>
</dbReference>
<reference evidence="1 2" key="1">
    <citation type="journal article" date="2012" name="J. Bacteriol.">
        <title>Genome Sequence of Nitratireductor pacificus Type Strain pht-3B.</title>
        <authorList>
            <person name="Lai Q."/>
            <person name="Li G."/>
            <person name="Shao Z."/>
        </authorList>
    </citation>
    <scope>NUCLEOTIDE SEQUENCE [LARGE SCALE GENOMIC DNA]</scope>
    <source>
        <strain evidence="2">pht-3B</strain>
    </source>
</reference>
<evidence type="ECO:0000313" key="2">
    <source>
        <dbReference type="Proteomes" id="UP000006786"/>
    </source>
</evidence>
<gene>
    <name evidence="1" type="ORF">NA2_19838</name>
</gene>
<organism evidence="1 2">
    <name type="scientific">Nitratireductor pacificus pht-3B</name>
    <dbReference type="NCBI Taxonomy" id="391937"/>
    <lineage>
        <taxon>Bacteria</taxon>
        <taxon>Pseudomonadati</taxon>
        <taxon>Pseudomonadota</taxon>
        <taxon>Alphaproteobacteria</taxon>
        <taxon>Hyphomicrobiales</taxon>
        <taxon>Phyllobacteriaceae</taxon>
        <taxon>Nitratireductor</taxon>
    </lineage>
</organism>
<accession>K2M4P6</accession>
<evidence type="ECO:0000313" key="1">
    <source>
        <dbReference type="EMBL" id="EKF17056.1"/>
    </source>
</evidence>